<dbReference type="Pfam" id="PF01850">
    <property type="entry name" value="PIN"/>
    <property type="match status" value="1"/>
</dbReference>
<accession>A0A3E0VLU1</accession>
<keyword evidence="3" id="KW-0378">Hydrolase</keyword>
<comment type="caution">
    <text evidence="6">The sequence shown here is derived from an EMBL/GenBank/DDBJ whole genome shotgun (WGS) entry which is preliminary data.</text>
</comment>
<evidence type="ECO:0000259" key="5">
    <source>
        <dbReference type="Pfam" id="PF01850"/>
    </source>
</evidence>
<dbReference type="InterPro" id="IPR029060">
    <property type="entry name" value="PIN-like_dom_sf"/>
</dbReference>
<evidence type="ECO:0000256" key="2">
    <source>
        <dbReference type="ARBA" id="ARBA00022723"/>
    </source>
</evidence>
<evidence type="ECO:0000313" key="7">
    <source>
        <dbReference type="Proteomes" id="UP000256486"/>
    </source>
</evidence>
<dbReference type="SUPFAM" id="SSF88723">
    <property type="entry name" value="PIN domain-like"/>
    <property type="match status" value="1"/>
</dbReference>
<dbReference type="GO" id="GO:0046872">
    <property type="term" value="F:metal ion binding"/>
    <property type="evidence" value="ECO:0007669"/>
    <property type="project" value="UniProtKB-KW"/>
</dbReference>
<keyword evidence="2" id="KW-0479">Metal-binding</keyword>
<keyword evidence="4" id="KW-0460">Magnesium</keyword>
<evidence type="ECO:0000256" key="3">
    <source>
        <dbReference type="ARBA" id="ARBA00022801"/>
    </source>
</evidence>
<evidence type="ECO:0000256" key="4">
    <source>
        <dbReference type="ARBA" id="ARBA00022842"/>
    </source>
</evidence>
<dbReference type="AlphaFoldDB" id="A0A3E0VLU1"/>
<feature type="domain" description="PIN" evidence="5">
    <location>
        <begin position="8"/>
        <end position="111"/>
    </location>
</feature>
<reference evidence="6 7" key="1">
    <citation type="submission" date="2017-04" db="EMBL/GenBank/DDBJ databases">
        <title>Comparative genome analysis of Subtercola boreus.</title>
        <authorList>
            <person name="Cho Y.-J."/>
            <person name="Cho A."/>
            <person name="Kim O.-S."/>
            <person name="Lee J.-I."/>
        </authorList>
    </citation>
    <scope>NUCLEOTIDE SEQUENCE [LARGE SCALE GENOMIC DNA]</scope>
    <source>
        <strain evidence="6 7">K300</strain>
    </source>
</reference>
<keyword evidence="7" id="KW-1185">Reference proteome</keyword>
<evidence type="ECO:0000256" key="1">
    <source>
        <dbReference type="ARBA" id="ARBA00022722"/>
    </source>
</evidence>
<name>A0A3E0VLU1_9MICO</name>
<dbReference type="OrthoDB" id="5082781at2"/>
<keyword evidence="1" id="KW-0540">Nuclease</keyword>
<dbReference type="GO" id="GO:0016787">
    <property type="term" value="F:hydrolase activity"/>
    <property type="evidence" value="ECO:0007669"/>
    <property type="project" value="UniProtKB-KW"/>
</dbReference>
<organism evidence="6 7">
    <name type="scientific">Subtercola boreus</name>
    <dbReference type="NCBI Taxonomy" id="120213"/>
    <lineage>
        <taxon>Bacteria</taxon>
        <taxon>Bacillati</taxon>
        <taxon>Actinomycetota</taxon>
        <taxon>Actinomycetes</taxon>
        <taxon>Micrococcales</taxon>
        <taxon>Microbacteriaceae</taxon>
        <taxon>Subtercola</taxon>
    </lineage>
</organism>
<protein>
    <recommendedName>
        <fullName evidence="5">PIN domain-containing protein</fullName>
    </recommendedName>
</protein>
<gene>
    <name evidence="6" type="ORF">B7R54_18305</name>
</gene>
<dbReference type="EMBL" id="NBWZ01000001">
    <property type="protein sequence ID" value="RFA10944.1"/>
    <property type="molecule type" value="Genomic_DNA"/>
</dbReference>
<evidence type="ECO:0000313" key="6">
    <source>
        <dbReference type="EMBL" id="RFA10944.1"/>
    </source>
</evidence>
<dbReference type="GO" id="GO:0004518">
    <property type="term" value="F:nuclease activity"/>
    <property type="evidence" value="ECO:0007669"/>
    <property type="project" value="UniProtKB-KW"/>
</dbReference>
<dbReference type="Gene3D" id="3.40.50.1010">
    <property type="entry name" value="5'-nuclease"/>
    <property type="match status" value="1"/>
</dbReference>
<dbReference type="InterPro" id="IPR002716">
    <property type="entry name" value="PIN_dom"/>
</dbReference>
<proteinExistence type="predicted"/>
<dbReference type="Proteomes" id="UP000256486">
    <property type="component" value="Unassembled WGS sequence"/>
</dbReference>
<sequence>MESDEARNSAAGAAVRQRLASAGDETVAISSLVKLECLVGPLRNADLALADHYQRAFERFAIVELSDAQYLRAAELRARHAIGTPEALHLAAAQGAGCRELWTADSRLAALSHGLAVDVLA</sequence>
<dbReference type="RefSeq" id="WP_116416320.1">
    <property type="nucleotide sequence ID" value="NZ_NBWZ01000001.1"/>
</dbReference>